<feature type="transmembrane region" description="Helical" evidence="9">
    <location>
        <begin position="139"/>
        <end position="163"/>
    </location>
</feature>
<keyword evidence="8 9" id="KW-0472">Membrane</keyword>
<keyword evidence="5 9" id="KW-0064">Aspartyl protease</keyword>
<dbReference type="PANTHER" id="PTHR33695:SF1">
    <property type="entry name" value="LIPOPROTEIN SIGNAL PEPTIDASE"/>
    <property type="match status" value="1"/>
</dbReference>
<keyword evidence="13" id="KW-1185">Reference proteome</keyword>
<organism evidence="12 13">
    <name type="scientific">Neptuniibacter pectenicola</name>
    <dbReference type="NCBI Taxonomy" id="1806669"/>
    <lineage>
        <taxon>Bacteria</taxon>
        <taxon>Pseudomonadati</taxon>
        <taxon>Pseudomonadota</taxon>
        <taxon>Gammaproteobacteria</taxon>
        <taxon>Oceanospirillales</taxon>
        <taxon>Oceanospirillaceae</taxon>
        <taxon>Neptuniibacter</taxon>
    </lineage>
</organism>
<comment type="catalytic activity">
    <reaction evidence="9 10">
        <text>Release of signal peptides from bacterial membrane prolipoproteins. Hydrolyzes -Xaa-Yaa-Zaa-|-(S,diacylglyceryl)Cys-, in which Xaa is hydrophobic (preferably Leu), and Yaa (Ala or Ser) and Zaa (Gly or Ala) have small, neutral side chains.</text>
        <dbReference type="EC" id="3.4.23.36"/>
    </reaction>
</comment>
<evidence type="ECO:0000256" key="2">
    <source>
        <dbReference type="ARBA" id="ARBA00022475"/>
    </source>
</evidence>
<comment type="caution">
    <text evidence="9">Lacks conserved residue(s) required for the propagation of feature annotation.</text>
</comment>
<evidence type="ECO:0000313" key="13">
    <source>
        <dbReference type="Proteomes" id="UP001449225"/>
    </source>
</evidence>
<keyword evidence="2 9" id="KW-1003">Cell membrane</keyword>
<evidence type="ECO:0000256" key="7">
    <source>
        <dbReference type="ARBA" id="ARBA00022989"/>
    </source>
</evidence>
<evidence type="ECO:0000256" key="4">
    <source>
        <dbReference type="ARBA" id="ARBA00022692"/>
    </source>
</evidence>
<name>A0ABU9TTI3_9GAMM</name>
<comment type="subcellular location">
    <subcellularLocation>
        <location evidence="9">Cell membrane</location>
        <topology evidence="9">Multi-pass membrane protein</topology>
    </subcellularLocation>
</comment>
<evidence type="ECO:0000256" key="5">
    <source>
        <dbReference type="ARBA" id="ARBA00022750"/>
    </source>
</evidence>
<evidence type="ECO:0000256" key="3">
    <source>
        <dbReference type="ARBA" id="ARBA00022670"/>
    </source>
</evidence>
<dbReference type="PROSITE" id="PS00855">
    <property type="entry name" value="SPASE_II"/>
    <property type="match status" value="1"/>
</dbReference>
<feature type="active site" evidence="9">
    <location>
        <position position="147"/>
    </location>
</feature>
<accession>A0ABU9TTI3</accession>
<keyword evidence="3 9" id="KW-0645">Protease</keyword>
<evidence type="ECO:0000256" key="9">
    <source>
        <dbReference type="HAMAP-Rule" id="MF_00161"/>
    </source>
</evidence>
<keyword evidence="4 9" id="KW-0812">Transmembrane</keyword>
<protein>
    <recommendedName>
        <fullName evidence="9">Lipoprotein signal peptidase</fullName>
        <ecNumber evidence="9">3.4.23.36</ecNumber>
    </recommendedName>
    <alternativeName>
        <fullName evidence="9">Prolipoprotein signal peptidase</fullName>
    </alternativeName>
    <alternativeName>
        <fullName evidence="9">Signal peptidase II</fullName>
        <shortName evidence="9">SPase II</shortName>
    </alternativeName>
</protein>
<comment type="function">
    <text evidence="9 10">This protein specifically catalyzes the removal of signal peptides from prolipoproteins.</text>
</comment>
<dbReference type="EC" id="3.4.23.36" evidence="9"/>
<evidence type="ECO:0000256" key="6">
    <source>
        <dbReference type="ARBA" id="ARBA00022801"/>
    </source>
</evidence>
<evidence type="ECO:0000256" key="1">
    <source>
        <dbReference type="ARBA" id="ARBA00006139"/>
    </source>
</evidence>
<dbReference type="PRINTS" id="PR00781">
    <property type="entry name" value="LIPOSIGPTASE"/>
</dbReference>
<dbReference type="PANTHER" id="PTHR33695">
    <property type="entry name" value="LIPOPROTEIN SIGNAL PEPTIDASE"/>
    <property type="match status" value="1"/>
</dbReference>
<keyword evidence="6 9" id="KW-0378">Hydrolase</keyword>
<dbReference type="EMBL" id="JBBMRA010000008">
    <property type="protein sequence ID" value="MEM5536731.1"/>
    <property type="molecule type" value="Genomic_DNA"/>
</dbReference>
<evidence type="ECO:0000256" key="11">
    <source>
        <dbReference type="RuleBase" id="RU004181"/>
    </source>
</evidence>
<comment type="similarity">
    <text evidence="1 9 11">Belongs to the peptidase A8 family.</text>
</comment>
<comment type="pathway">
    <text evidence="9">Protein modification; lipoprotein biosynthesis (signal peptide cleavage).</text>
</comment>
<dbReference type="GO" id="GO:0004190">
    <property type="term" value="F:aspartic-type endopeptidase activity"/>
    <property type="evidence" value="ECO:0007669"/>
    <property type="project" value="UniProtKB-EC"/>
</dbReference>
<evidence type="ECO:0000256" key="8">
    <source>
        <dbReference type="ARBA" id="ARBA00023136"/>
    </source>
</evidence>
<keyword evidence="7 9" id="KW-1133">Transmembrane helix</keyword>
<feature type="active site" evidence="9">
    <location>
        <position position="129"/>
    </location>
</feature>
<feature type="transmembrane region" description="Helical" evidence="9">
    <location>
        <begin position="76"/>
        <end position="93"/>
    </location>
</feature>
<sequence length="175" mass="19747">MTLKATKTSDVKGSCLIWGWLSLLVVLLDLGSKQLADMYLDYADPNPLLPVFDLTLLYNRGAAFSFLSDAGGWQRWLFAMIAVLVSTVIVVWLRRIERKHWWLGFALSMILGGALGNLYDRVVQGYVIDFISLHYQSYYFPAFNLADSAITLGAVILIVDMLFLEAKRKPSDETM</sequence>
<proteinExistence type="inferred from homology"/>
<reference evidence="12 13" key="1">
    <citation type="submission" date="2024-03" db="EMBL/GenBank/DDBJ databases">
        <title>Community enrichment and isolation of bacterial strains for fucoidan degradation.</title>
        <authorList>
            <person name="Sichert A."/>
        </authorList>
    </citation>
    <scope>NUCLEOTIDE SEQUENCE [LARGE SCALE GENOMIC DNA]</scope>
    <source>
        <strain evidence="12 13">AS76</strain>
    </source>
</reference>
<comment type="caution">
    <text evidence="12">The sequence shown here is derived from an EMBL/GenBank/DDBJ whole genome shotgun (WGS) entry which is preliminary data.</text>
</comment>
<dbReference type="HAMAP" id="MF_00161">
    <property type="entry name" value="LspA"/>
    <property type="match status" value="1"/>
</dbReference>
<gene>
    <name evidence="9 12" type="primary">lspA</name>
    <name evidence="12" type="ORF">WNY58_10050</name>
</gene>
<dbReference type="Pfam" id="PF01252">
    <property type="entry name" value="Peptidase_A8"/>
    <property type="match status" value="1"/>
</dbReference>
<evidence type="ECO:0000313" key="12">
    <source>
        <dbReference type="EMBL" id="MEM5536731.1"/>
    </source>
</evidence>
<dbReference type="NCBIfam" id="TIGR00077">
    <property type="entry name" value="lspA"/>
    <property type="match status" value="1"/>
</dbReference>
<dbReference type="InterPro" id="IPR001872">
    <property type="entry name" value="Peptidase_A8"/>
</dbReference>
<feature type="transmembrane region" description="Helical" evidence="9">
    <location>
        <begin position="100"/>
        <end position="119"/>
    </location>
</feature>
<dbReference type="Proteomes" id="UP001449225">
    <property type="component" value="Unassembled WGS sequence"/>
</dbReference>
<evidence type="ECO:0000256" key="10">
    <source>
        <dbReference type="RuleBase" id="RU000594"/>
    </source>
</evidence>